<dbReference type="GeneID" id="105126348"/>
<evidence type="ECO:0000313" key="9">
    <source>
        <dbReference type="RefSeq" id="XP_011025493.1"/>
    </source>
</evidence>
<dbReference type="PANTHER" id="PTHR31218">
    <property type="entry name" value="WAT1-RELATED PROTEIN"/>
    <property type="match status" value="1"/>
</dbReference>
<dbReference type="InterPro" id="IPR000620">
    <property type="entry name" value="EamA_dom"/>
</dbReference>
<dbReference type="RefSeq" id="XP_011025517.1">
    <property type="nucleotide sequence ID" value="XM_011027215.1"/>
</dbReference>
<dbReference type="AlphaFoldDB" id="A0AAJ6UAD2"/>
<feature type="transmembrane region" description="Helical" evidence="6">
    <location>
        <begin position="70"/>
        <end position="92"/>
    </location>
</feature>
<dbReference type="Proteomes" id="UP000694918">
    <property type="component" value="Unplaced"/>
</dbReference>
<evidence type="ECO:0000256" key="4">
    <source>
        <dbReference type="ARBA" id="ARBA00022989"/>
    </source>
</evidence>
<reference evidence="9 10" key="1">
    <citation type="submission" date="2025-04" db="UniProtKB">
        <authorList>
            <consortium name="RefSeq"/>
        </authorList>
    </citation>
    <scope>IDENTIFICATION</scope>
</reference>
<feature type="transmembrane region" description="Helical" evidence="6">
    <location>
        <begin position="37"/>
        <end position="58"/>
    </location>
</feature>
<feature type="transmembrane region" description="Helical" evidence="6">
    <location>
        <begin position="271"/>
        <end position="290"/>
    </location>
</feature>
<dbReference type="InterPro" id="IPR030184">
    <property type="entry name" value="WAT1-related"/>
</dbReference>
<feature type="transmembrane region" description="Helical" evidence="6">
    <location>
        <begin position="7"/>
        <end position="25"/>
    </location>
</feature>
<keyword evidence="5 6" id="KW-0472">Membrane</keyword>
<feature type="transmembrane region" description="Helical" evidence="6">
    <location>
        <begin position="207"/>
        <end position="229"/>
    </location>
</feature>
<evidence type="ECO:0000313" key="10">
    <source>
        <dbReference type="RefSeq" id="XP_011025501.1"/>
    </source>
</evidence>
<feature type="transmembrane region" description="Helical" evidence="6">
    <location>
        <begin position="302"/>
        <end position="332"/>
    </location>
</feature>
<organism evidence="8 10">
    <name type="scientific">Populus euphratica</name>
    <name type="common">Euphrates poplar</name>
    <dbReference type="NCBI Taxonomy" id="75702"/>
    <lineage>
        <taxon>Eukaryota</taxon>
        <taxon>Viridiplantae</taxon>
        <taxon>Streptophyta</taxon>
        <taxon>Embryophyta</taxon>
        <taxon>Tracheophyta</taxon>
        <taxon>Spermatophyta</taxon>
        <taxon>Magnoliopsida</taxon>
        <taxon>eudicotyledons</taxon>
        <taxon>Gunneridae</taxon>
        <taxon>Pentapetalae</taxon>
        <taxon>rosids</taxon>
        <taxon>fabids</taxon>
        <taxon>Malpighiales</taxon>
        <taxon>Salicaceae</taxon>
        <taxon>Saliceae</taxon>
        <taxon>Populus</taxon>
    </lineage>
</organism>
<feature type="transmembrane region" description="Helical" evidence="6">
    <location>
        <begin position="241"/>
        <end position="264"/>
    </location>
</feature>
<evidence type="ECO:0000313" key="12">
    <source>
        <dbReference type="RefSeq" id="XP_011025517.1"/>
    </source>
</evidence>
<evidence type="ECO:0000259" key="7">
    <source>
        <dbReference type="Pfam" id="PF00892"/>
    </source>
</evidence>
<dbReference type="GO" id="GO:0022857">
    <property type="term" value="F:transmembrane transporter activity"/>
    <property type="evidence" value="ECO:0007669"/>
    <property type="project" value="InterPro"/>
</dbReference>
<keyword evidence="3 6" id="KW-0812">Transmembrane</keyword>
<comment type="subcellular location">
    <subcellularLocation>
        <location evidence="1 6">Membrane</location>
        <topology evidence="1 6">Multi-pass membrane protein</topology>
    </subcellularLocation>
</comment>
<feature type="domain" description="EamA" evidence="7">
    <location>
        <begin position="23"/>
        <end position="143"/>
    </location>
</feature>
<dbReference type="InterPro" id="IPR037185">
    <property type="entry name" value="EmrE-like"/>
</dbReference>
<protein>
    <recommendedName>
        <fullName evidence="6">WAT1-related protein</fullName>
    </recommendedName>
</protein>
<feature type="transmembrane region" description="Helical" evidence="6">
    <location>
        <begin position="172"/>
        <end position="195"/>
    </location>
</feature>
<feature type="transmembrane region" description="Helical" evidence="6">
    <location>
        <begin position="130"/>
        <end position="152"/>
    </location>
</feature>
<keyword evidence="8" id="KW-1185">Reference proteome</keyword>
<name>A0AAJ6UAD2_POPEU</name>
<dbReference type="Pfam" id="PF00892">
    <property type="entry name" value="EamA"/>
    <property type="match status" value="1"/>
</dbReference>
<evidence type="ECO:0000313" key="11">
    <source>
        <dbReference type="RefSeq" id="XP_011025509.1"/>
    </source>
</evidence>
<accession>A0AAJ6UAD2</accession>
<feature type="transmembrane region" description="Helical" evidence="6">
    <location>
        <begin position="98"/>
        <end position="118"/>
    </location>
</feature>
<evidence type="ECO:0000256" key="6">
    <source>
        <dbReference type="RuleBase" id="RU363077"/>
    </source>
</evidence>
<evidence type="ECO:0000256" key="3">
    <source>
        <dbReference type="ARBA" id="ARBA00022692"/>
    </source>
</evidence>
<evidence type="ECO:0000313" key="8">
    <source>
        <dbReference type="Proteomes" id="UP000694918"/>
    </source>
</evidence>
<feature type="transmembrane region" description="Helical" evidence="6">
    <location>
        <begin position="344"/>
        <end position="366"/>
    </location>
</feature>
<sequence length="403" mass="44326">MGLKAAVPFVGMVMAECAQVGLMILSKAAMSDGMTNFIFVLYSNALASLILLPSSFFLHRSERPPLTFPILCGFFLLGLFGWLAQIFGYAGINLSSATLGTAMLNLIPGLTFILAVAFRMEKLDWRSSSALVKSTGTVVSVAGAFIVCYYKGPPLLMAPSTSNLPHELLSQQQNWIIGGLLLAVDCVMASAWLIIQALILKKYPAELIVVFFYCFSVTILSTIVCLFMERDPGAWSLKPTVRWIAVVYSGVFGSAFQVGISTWCLHKTGPVFVAMFKPLGIVIAAAVSTICLRDTLYLGRYIFFFCLKVVIGLIFYRAAKLVLFLPCYIIFLSIIKRRHKDPSFTILVEIFSLVGATVIVIGFYSVMWGKAKEEKVGVDDGVRSFESSSQKVPLLQSHTEETW</sequence>
<evidence type="ECO:0000256" key="1">
    <source>
        <dbReference type="ARBA" id="ARBA00004141"/>
    </source>
</evidence>
<evidence type="ECO:0000256" key="2">
    <source>
        <dbReference type="ARBA" id="ARBA00007635"/>
    </source>
</evidence>
<gene>
    <name evidence="9 10 11 12" type="primary">LOC105126348</name>
</gene>
<proteinExistence type="inferred from homology"/>
<dbReference type="RefSeq" id="XP_011025493.1">
    <property type="nucleotide sequence ID" value="XM_011027191.1"/>
</dbReference>
<dbReference type="RefSeq" id="XP_011025501.1">
    <property type="nucleotide sequence ID" value="XM_011027199.1"/>
</dbReference>
<dbReference type="GO" id="GO:0016020">
    <property type="term" value="C:membrane"/>
    <property type="evidence" value="ECO:0007669"/>
    <property type="project" value="UniProtKB-SubCell"/>
</dbReference>
<comment type="similarity">
    <text evidence="2 6">Belongs to the drug/metabolite transporter (DMT) superfamily. Plant drug/metabolite exporter (P-DME) (TC 2.A.7.4) family.</text>
</comment>
<dbReference type="KEGG" id="peu:105126348"/>
<evidence type="ECO:0000256" key="5">
    <source>
        <dbReference type="ARBA" id="ARBA00023136"/>
    </source>
</evidence>
<dbReference type="SUPFAM" id="SSF103481">
    <property type="entry name" value="Multidrug resistance efflux transporter EmrE"/>
    <property type="match status" value="1"/>
</dbReference>
<keyword evidence="4 6" id="KW-1133">Transmembrane helix</keyword>
<dbReference type="RefSeq" id="XP_011025509.1">
    <property type="nucleotide sequence ID" value="XM_011027207.1"/>
</dbReference>